<reference evidence="7 8" key="1">
    <citation type="submission" date="2014-03" db="EMBL/GenBank/DDBJ databases">
        <title>complete genome sequence of Flavobacteriaceae bacterium JBKA-6.</title>
        <authorList>
            <person name="Takano T."/>
            <person name="Nakamura Y."/>
            <person name="Takuma S."/>
            <person name="Yasuike M."/>
            <person name="Matsuyama T."/>
            <person name="Sakai T."/>
            <person name="Fujiwara A."/>
            <person name="Kimoto K."/>
            <person name="Fukuda Y."/>
            <person name="Kondo H."/>
            <person name="Hirono I."/>
            <person name="Nakayasu C."/>
        </authorList>
    </citation>
    <scope>NUCLEOTIDE SEQUENCE [LARGE SCALE GENOMIC DNA]</scope>
    <source>
        <strain evidence="7 8">JBKA-6</strain>
    </source>
</reference>
<protein>
    <recommendedName>
        <fullName evidence="6">Bacterial surface antigen (D15) domain-containing protein</fullName>
    </recommendedName>
</protein>
<evidence type="ECO:0000256" key="3">
    <source>
        <dbReference type="ARBA" id="ARBA00022729"/>
    </source>
</evidence>
<dbReference type="Proteomes" id="UP000243197">
    <property type="component" value="Chromosome"/>
</dbReference>
<sequence>MFSKKGMTRIENNYLAVNEWIKTKSEAPVIYSETETINSVNRLNKHLQNKGYLNNEVSYTPSLNNKLAMVDYKVKLGSIYTLGKIIPNIKNEFLSKLYNNSSAESFLKVGDPLDKEIISKERDRITSLYKGEGLYRFNKSHIDFTIDTIGKKNKVDLILNVNTEGKHTNSYKFKRIFITTDYSHAKEDKPIIDSLYYKGYTFYAYDKLKYNPDVLLKNILIEPDKKYDQGVYEKTIRHLYGLNNFSNVRINILEPSDNLLNAYIFLTPKKSQSVKFSSEMSNSNYSNFSTRISSSYLNRNIFGNAEIFSMSLEGAIGLSGRVNNPKKDKNVLFNAWEYGVRMSIEFPYFLLVPNVISSISKELNEKTIFTIGLINQQNTGIEKLNINTSISYRWNSNIGNKHQINIFDNEYITNLYASDYDYLKNVNKEISKITSDIISKYGKDINEKKLRDISSDKSFIKQNYDLLKKVEDLSLVQDRILEDVFISSFNYSFTHLNVYNNVHTLFNSKIESVGSALYLIDRIVNFIRGNDQFKSIYQIKYARYVKLDFSYSKRWDLENKSQIAFRFLAGVSIPHTKLSDIPLQKGYVAGGANDVRAWLPYDLTPGFFLPVSNGNSYYPTVGNIKLLLNLEYRFDLIKNFEGAFFVDAGNVWHSFQDEELGAKSFYFNRFYKQLGIGYGIGLRYDLGFFILRLDFAMKLYDPIMGDFIFPNITEHQLNFGIGYPF</sequence>
<dbReference type="PANTHER" id="PTHR12815:SF47">
    <property type="entry name" value="TRANSLOCATION AND ASSEMBLY MODULE SUBUNIT TAMA"/>
    <property type="match status" value="1"/>
</dbReference>
<gene>
    <name evidence="7" type="ORF">JBKA6_0089</name>
</gene>
<dbReference type="PANTHER" id="PTHR12815">
    <property type="entry name" value="SORTING AND ASSEMBLY MACHINERY SAMM50 PROTEIN FAMILY MEMBER"/>
    <property type="match status" value="1"/>
</dbReference>
<accession>A0A1J1E457</accession>
<dbReference type="AlphaFoldDB" id="A0A1J1E457"/>
<keyword evidence="2" id="KW-0812">Transmembrane</keyword>
<comment type="subcellular location">
    <subcellularLocation>
        <location evidence="1">Membrane</location>
    </subcellularLocation>
</comment>
<evidence type="ECO:0000259" key="6">
    <source>
        <dbReference type="Pfam" id="PF01103"/>
    </source>
</evidence>
<evidence type="ECO:0000256" key="5">
    <source>
        <dbReference type="ARBA" id="ARBA00023237"/>
    </source>
</evidence>
<organism evidence="7 8">
    <name type="scientific">Ichthyobacterium seriolicida</name>
    <dbReference type="NCBI Taxonomy" id="242600"/>
    <lineage>
        <taxon>Bacteria</taxon>
        <taxon>Pseudomonadati</taxon>
        <taxon>Bacteroidota</taxon>
        <taxon>Flavobacteriia</taxon>
        <taxon>Flavobacteriales</taxon>
        <taxon>Ichthyobacteriaceae</taxon>
        <taxon>Ichthyobacterium</taxon>
    </lineage>
</organism>
<dbReference type="KEGG" id="ise:JBKA6_0089"/>
<proteinExistence type="predicted"/>
<evidence type="ECO:0000256" key="4">
    <source>
        <dbReference type="ARBA" id="ARBA00023136"/>
    </source>
</evidence>
<dbReference type="InterPro" id="IPR000184">
    <property type="entry name" value="Bac_surfAg_D15"/>
</dbReference>
<keyword evidence="8" id="KW-1185">Reference proteome</keyword>
<keyword evidence="5" id="KW-0998">Cell outer membrane</keyword>
<dbReference type="EMBL" id="AP014564">
    <property type="protein sequence ID" value="BAV94102.1"/>
    <property type="molecule type" value="Genomic_DNA"/>
</dbReference>
<evidence type="ECO:0000313" key="8">
    <source>
        <dbReference type="Proteomes" id="UP000243197"/>
    </source>
</evidence>
<keyword evidence="4" id="KW-0472">Membrane</keyword>
<evidence type="ECO:0000313" key="7">
    <source>
        <dbReference type="EMBL" id="BAV94102.1"/>
    </source>
</evidence>
<evidence type="ECO:0000256" key="1">
    <source>
        <dbReference type="ARBA" id="ARBA00004370"/>
    </source>
</evidence>
<feature type="domain" description="Bacterial surface antigen (D15)" evidence="6">
    <location>
        <begin position="543"/>
        <end position="725"/>
    </location>
</feature>
<dbReference type="Pfam" id="PF01103">
    <property type="entry name" value="Omp85"/>
    <property type="match status" value="1"/>
</dbReference>
<name>A0A1J1E457_9FLAO</name>
<dbReference type="InterPro" id="IPR039910">
    <property type="entry name" value="D15-like"/>
</dbReference>
<dbReference type="GO" id="GO:0019867">
    <property type="term" value="C:outer membrane"/>
    <property type="evidence" value="ECO:0007669"/>
    <property type="project" value="InterPro"/>
</dbReference>
<evidence type="ECO:0000256" key="2">
    <source>
        <dbReference type="ARBA" id="ARBA00022692"/>
    </source>
</evidence>
<keyword evidence="3" id="KW-0732">Signal</keyword>
<dbReference type="Gene3D" id="2.40.160.50">
    <property type="entry name" value="membrane protein fhac: a member of the omp85/tpsb transporter family"/>
    <property type="match status" value="1"/>
</dbReference>